<name>A0A0F6YJG1_9BACT</name>
<feature type="signal peptide" evidence="1">
    <location>
        <begin position="1"/>
        <end position="23"/>
    </location>
</feature>
<sequence length="119" mass="12746">MIGQLRPALVPALFVLLAASACAEETNASAYDLSGIVTVERDDGSSAGVGGARVTFTSDTGLVAETTTSDDGRYEMQVLSDVDFGQVRAEKSGFTSSERTVYFDRAERRIDLELREASE</sequence>
<dbReference type="Gene3D" id="2.60.40.1120">
    <property type="entry name" value="Carboxypeptidase-like, regulatory domain"/>
    <property type="match status" value="1"/>
</dbReference>
<keyword evidence="1" id="KW-0732">Signal</keyword>
<dbReference type="Proteomes" id="UP000034883">
    <property type="component" value="Chromosome"/>
</dbReference>
<dbReference type="STRING" id="927083.DB32_004921"/>
<dbReference type="AlphaFoldDB" id="A0A0F6YJG1"/>
<dbReference type="Pfam" id="PF13620">
    <property type="entry name" value="CarboxypepD_reg"/>
    <property type="match status" value="1"/>
</dbReference>
<keyword evidence="3" id="KW-1185">Reference proteome</keyword>
<organism evidence="2 3">
    <name type="scientific">Sandaracinus amylolyticus</name>
    <dbReference type="NCBI Taxonomy" id="927083"/>
    <lineage>
        <taxon>Bacteria</taxon>
        <taxon>Pseudomonadati</taxon>
        <taxon>Myxococcota</taxon>
        <taxon>Polyangia</taxon>
        <taxon>Polyangiales</taxon>
        <taxon>Sandaracinaceae</taxon>
        <taxon>Sandaracinus</taxon>
    </lineage>
</organism>
<proteinExistence type="predicted"/>
<reference evidence="2 3" key="1">
    <citation type="submission" date="2015-03" db="EMBL/GenBank/DDBJ databases">
        <title>Genome assembly of Sandaracinus amylolyticus DSM 53668.</title>
        <authorList>
            <person name="Sharma G."/>
            <person name="Subramanian S."/>
        </authorList>
    </citation>
    <scope>NUCLEOTIDE SEQUENCE [LARGE SCALE GENOMIC DNA]</scope>
    <source>
        <strain evidence="2 3">DSM 53668</strain>
    </source>
</reference>
<evidence type="ECO:0000313" key="2">
    <source>
        <dbReference type="EMBL" id="AKF07772.1"/>
    </source>
</evidence>
<dbReference type="RefSeq" id="WP_169791534.1">
    <property type="nucleotide sequence ID" value="NZ_CP011125.1"/>
</dbReference>
<protein>
    <recommendedName>
        <fullName evidence="4">Carboxypeptidase regulatory-like domain-containing protein</fullName>
    </recommendedName>
</protein>
<dbReference type="PROSITE" id="PS51257">
    <property type="entry name" value="PROKAR_LIPOPROTEIN"/>
    <property type="match status" value="1"/>
</dbReference>
<dbReference type="EMBL" id="CP011125">
    <property type="protein sequence ID" value="AKF07772.1"/>
    <property type="molecule type" value="Genomic_DNA"/>
</dbReference>
<feature type="chain" id="PRO_5002512349" description="Carboxypeptidase regulatory-like domain-containing protein" evidence="1">
    <location>
        <begin position="24"/>
        <end position="119"/>
    </location>
</feature>
<gene>
    <name evidence="2" type="ORF">DB32_004921</name>
</gene>
<evidence type="ECO:0000256" key="1">
    <source>
        <dbReference type="SAM" id="SignalP"/>
    </source>
</evidence>
<dbReference type="SUPFAM" id="SSF49478">
    <property type="entry name" value="Cna protein B-type domain"/>
    <property type="match status" value="1"/>
</dbReference>
<evidence type="ECO:0000313" key="3">
    <source>
        <dbReference type="Proteomes" id="UP000034883"/>
    </source>
</evidence>
<evidence type="ECO:0008006" key="4">
    <source>
        <dbReference type="Google" id="ProtNLM"/>
    </source>
</evidence>
<dbReference type="KEGG" id="samy:DB32_004921"/>
<accession>A0A0F6YJG1</accession>